<dbReference type="Pfam" id="PF04069">
    <property type="entry name" value="OpuAC"/>
    <property type="match status" value="2"/>
</dbReference>
<evidence type="ECO:0000259" key="6">
    <source>
        <dbReference type="Pfam" id="PF04069"/>
    </source>
</evidence>
<dbReference type="OrthoDB" id="9787902at2"/>
<dbReference type="EMBL" id="LELK01000009">
    <property type="protein sequence ID" value="KMM36208.1"/>
    <property type="molecule type" value="Genomic_DNA"/>
</dbReference>
<keyword evidence="3" id="KW-1003">Cell membrane</keyword>
<gene>
    <name evidence="7" type="ORF">AB986_18985</name>
</gene>
<dbReference type="SUPFAM" id="SSF53850">
    <property type="entry name" value="Periplasmic binding protein-like II"/>
    <property type="match status" value="2"/>
</dbReference>
<keyword evidence="2" id="KW-0813">Transport</keyword>
<dbReference type="PROSITE" id="PS51257">
    <property type="entry name" value="PROKAR_LIPOPROTEIN"/>
    <property type="match status" value="1"/>
</dbReference>
<dbReference type="PANTHER" id="PTHR47737">
    <property type="entry name" value="GLYCINE BETAINE/PROLINE BETAINE TRANSPORT SYSTEM PERMEASE PROTEIN PROW"/>
    <property type="match status" value="1"/>
</dbReference>
<dbReference type="Proteomes" id="UP000035996">
    <property type="component" value="Unassembled WGS sequence"/>
</dbReference>
<keyword evidence="5" id="KW-0732">Signal</keyword>
<dbReference type="Gene3D" id="3.10.105.10">
    <property type="entry name" value="Dipeptide-binding Protein, Domain 3"/>
    <property type="match status" value="1"/>
</dbReference>
<feature type="chain" id="PRO_5039229176" evidence="5">
    <location>
        <begin position="23"/>
        <end position="307"/>
    </location>
</feature>
<accession>A0A0J6CSN7</accession>
<dbReference type="GO" id="GO:0031460">
    <property type="term" value="P:glycine betaine transport"/>
    <property type="evidence" value="ECO:0007669"/>
    <property type="project" value="TreeGrafter"/>
</dbReference>
<reference evidence="7" key="1">
    <citation type="submission" date="2015-06" db="EMBL/GenBank/DDBJ databases">
        <authorList>
            <person name="Liu B."/>
            <person name="Wang J."/>
            <person name="Zhu Y."/>
            <person name="Liu G."/>
            <person name="Chen Q."/>
            <person name="Zheng C."/>
            <person name="Che J."/>
            <person name="Ge C."/>
            <person name="Shi H."/>
            <person name="Pan Z."/>
            <person name="Liu X."/>
        </authorList>
    </citation>
    <scope>NUCLEOTIDE SEQUENCE [LARGE SCALE GENOMIC DNA]</scope>
    <source>
        <strain evidence="7">DSM 16346</strain>
    </source>
</reference>
<name>A0A0J6CSN7_9BACL</name>
<evidence type="ECO:0000256" key="3">
    <source>
        <dbReference type="ARBA" id="ARBA00022475"/>
    </source>
</evidence>
<feature type="domain" description="ABC-type glycine betaine transport system substrate-binding" evidence="6">
    <location>
        <begin position="204"/>
        <end position="304"/>
    </location>
</feature>
<dbReference type="GO" id="GO:0043190">
    <property type="term" value="C:ATP-binding cassette (ABC) transporter complex"/>
    <property type="evidence" value="ECO:0007669"/>
    <property type="project" value="InterPro"/>
</dbReference>
<sequence>MFNFKKGLTGLALFLSLTLILAACGGNNSGDSSEGSSESGSSVGEEMDYEIVGIEPGAGIMKATTSAIEEYDSLKGWELIESSSAAMAAELGKAIEDEEPVIVTGWTPHWMFAKYDLKYLEDPQGLYGEEENIETFARDGLKEDKPSAHTILDQFKWSPEDMNAVMVEIQEGAQPEEAAKNWVNEHTDMVEEWTNGADEVEGEEISLAYVAWDSEIASTNVVAQVLMSMGYDVELTQLDAASMFIAVSEGDADAMVAGWLPITHADLLDEYGDTMERLGPNLEGAKTGLVVPSYVEADSIEDLKPAE</sequence>
<dbReference type="Gene3D" id="3.40.190.100">
    <property type="entry name" value="Glycine betaine-binding periplasmic protein, domain 2"/>
    <property type="match status" value="1"/>
</dbReference>
<comment type="subcellular location">
    <subcellularLocation>
        <location evidence="1">Cell membrane</location>
    </subcellularLocation>
</comment>
<dbReference type="InterPro" id="IPR007210">
    <property type="entry name" value="ABC_Gly_betaine_transp_sub-bd"/>
</dbReference>
<protein>
    <submittedName>
        <fullName evidence="7">Glycine/betaine ABC transporter</fullName>
    </submittedName>
</protein>
<evidence type="ECO:0000256" key="4">
    <source>
        <dbReference type="ARBA" id="ARBA00023136"/>
    </source>
</evidence>
<dbReference type="STRING" id="157733.AB986_18985"/>
<evidence type="ECO:0000256" key="2">
    <source>
        <dbReference type="ARBA" id="ARBA00022448"/>
    </source>
</evidence>
<evidence type="ECO:0000256" key="5">
    <source>
        <dbReference type="SAM" id="SignalP"/>
    </source>
</evidence>
<dbReference type="RefSeq" id="WP_048313184.1">
    <property type="nucleotide sequence ID" value="NZ_CP119526.1"/>
</dbReference>
<keyword evidence="4" id="KW-0472">Membrane</keyword>
<evidence type="ECO:0000313" key="8">
    <source>
        <dbReference type="Proteomes" id="UP000035996"/>
    </source>
</evidence>
<organism evidence="7 8">
    <name type="scientific">Guptibacillus hwajinpoensis</name>
    <dbReference type="NCBI Taxonomy" id="208199"/>
    <lineage>
        <taxon>Bacteria</taxon>
        <taxon>Bacillati</taxon>
        <taxon>Bacillota</taxon>
        <taxon>Bacilli</taxon>
        <taxon>Bacillales</taxon>
        <taxon>Guptibacillaceae</taxon>
        <taxon>Guptibacillus</taxon>
    </lineage>
</organism>
<evidence type="ECO:0000313" key="7">
    <source>
        <dbReference type="EMBL" id="KMM36208.1"/>
    </source>
</evidence>
<dbReference type="AlphaFoldDB" id="A0A0J6CSN7"/>
<dbReference type="GO" id="GO:0015226">
    <property type="term" value="F:carnitine transmembrane transporter activity"/>
    <property type="evidence" value="ECO:0007669"/>
    <property type="project" value="TreeGrafter"/>
</dbReference>
<proteinExistence type="predicted"/>
<dbReference type="GO" id="GO:0005275">
    <property type="term" value="F:amine transmembrane transporter activity"/>
    <property type="evidence" value="ECO:0007669"/>
    <property type="project" value="TreeGrafter"/>
</dbReference>
<dbReference type="GO" id="GO:0015871">
    <property type="term" value="P:choline transport"/>
    <property type="evidence" value="ECO:0007669"/>
    <property type="project" value="TreeGrafter"/>
</dbReference>
<keyword evidence="8" id="KW-1185">Reference proteome</keyword>
<evidence type="ECO:0000256" key="1">
    <source>
        <dbReference type="ARBA" id="ARBA00004236"/>
    </source>
</evidence>
<dbReference type="PANTHER" id="PTHR47737:SF1">
    <property type="entry name" value="GLYCINE BETAINE_PROLINE BETAINE TRANSPORT SYSTEM PERMEASE PROTEIN PROW"/>
    <property type="match status" value="1"/>
</dbReference>
<feature type="signal peptide" evidence="5">
    <location>
        <begin position="1"/>
        <end position="22"/>
    </location>
</feature>
<comment type="caution">
    <text evidence="7">The sequence shown here is derived from an EMBL/GenBank/DDBJ whole genome shotgun (WGS) entry which is preliminary data.</text>
</comment>
<dbReference type="PATRIC" id="fig|157733.3.peg.1750"/>
<feature type="domain" description="ABC-type glycine betaine transport system substrate-binding" evidence="6">
    <location>
        <begin position="42"/>
        <end position="185"/>
    </location>
</feature>